<proteinExistence type="predicted"/>
<protein>
    <submittedName>
        <fullName evidence="2">Uncharacterized protein</fullName>
    </submittedName>
</protein>
<evidence type="ECO:0000313" key="2">
    <source>
        <dbReference type="EMBL" id="PTA66608.1"/>
    </source>
</evidence>
<keyword evidence="3" id="KW-1185">Reference proteome</keyword>
<feature type="coiled-coil region" evidence="1">
    <location>
        <begin position="43"/>
        <end position="88"/>
    </location>
</feature>
<reference evidence="2 3" key="1">
    <citation type="submission" date="2018-03" db="EMBL/GenBank/DDBJ databases">
        <title>Draft genome of Deinococcus sp. OD32.</title>
        <authorList>
            <person name="Wang X.-P."/>
            <person name="Du Z.-J."/>
        </authorList>
    </citation>
    <scope>NUCLEOTIDE SEQUENCE [LARGE SCALE GENOMIC DNA]</scope>
    <source>
        <strain evidence="2 3">OD32</strain>
    </source>
</reference>
<organism evidence="2 3">
    <name type="scientific">Deinococcus arcticus</name>
    <dbReference type="NCBI Taxonomy" id="2136176"/>
    <lineage>
        <taxon>Bacteria</taxon>
        <taxon>Thermotogati</taxon>
        <taxon>Deinococcota</taxon>
        <taxon>Deinococci</taxon>
        <taxon>Deinococcales</taxon>
        <taxon>Deinococcaceae</taxon>
        <taxon>Deinococcus</taxon>
    </lineage>
</organism>
<name>A0A2T3W3Y2_9DEIO</name>
<keyword evidence="1" id="KW-0175">Coiled coil</keyword>
<evidence type="ECO:0000313" key="3">
    <source>
        <dbReference type="Proteomes" id="UP000240317"/>
    </source>
</evidence>
<sequence length="185" mass="20609">MVDRELWDIFVTCYSAYHEGAEPSFNTALANRFSGEHPEARSLDDVYDQLNRQTEALADLRAMVHETVERQEREMGELRDMLTEFRKVVQDGFGLLQTQGFAKVLRELSAADERSEGRATALDQSLTQHAADLHRALASNHSDMQRTLDAQVAQLDNLKEGVCAVAEVVSTMADHFPEPQAGSSG</sequence>
<dbReference type="EMBL" id="PYSV01000024">
    <property type="protein sequence ID" value="PTA66608.1"/>
    <property type="molecule type" value="Genomic_DNA"/>
</dbReference>
<evidence type="ECO:0000256" key="1">
    <source>
        <dbReference type="SAM" id="Coils"/>
    </source>
</evidence>
<comment type="caution">
    <text evidence="2">The sequence shown here is derived from an EMBL/GenBank/DDBJ whole genome shotgun (WGS) entry which is preliminary data.</text>
</comment>
<dbReference type="Proteomes" id="UP000240317">
    <property type="component" value="Unassembled WGS sequence"/>
</dbReference>
<dbReference type="AlphaFoldDB" id="A0A2T3W3Y2"/>
<gene>
    <name evidence="2" type="ORF">C8263_17045</name>
</gene>
<accession>A0A2T3W3Y2</accession>